<reference evidence="1 2" key="1">
    <citation type="submission" date="2017-10" db="EMBL/GenBank/DDBJ databases">
        <title>Whole genome of Pedobacter ginsengisoli T01R-27 isolated from tomato rhizosphere.</title>
        <authorList>
            <person name="Weon H.-Y."/>
            <person name="Lee S.A."/>
            <person name="Sang M.K."/>
            <person name="Song J."/>
        </authorList>
    </citation>
    <scope>NUCLEOTIDE SEQUENCE [LARGE SCALE GENOMIC DNA]</scope>
    <source>
        <strain evidence="1 2">T01R-27</strain>
    </source>
</reference>
<keyword evidence="2" id="KW-1185">Reference proteome</keyword>
<dbReference type="GO" id="GO:0016874">
    <property type="term" value="F:ligase activity"/>
    <property type="evidence" value="ECO:0007669"/>
    <property type="project" value="UniProtKB-KW"/>
</dbReference>
<dbReference type="InterPro" id="IPR009097">
    <property type="entry name" value="Cyclic_Pdiesterase"/>
</dbReference>
<keyword evidence="1" id="KW-0436">Ligase</keyword>
<dbReference type="SUPFAM" id="SSF55144">
    <property type="entry name" value="LigT-like"/>
    <property type="match status" value="1"/>
</dbReference>
<name>A0A2D1U0L1_9SPHI</name>
<dbReference type="AlphaFoldDB" id="A0A2D1U0L1"/>
<evidence type="ECO:0000313" key="2">
    <source>
        <dbReference type="Proteomes" id="UP000223749"/>
    </source>
</evidence>
<dbReference type="Pfam" id="PF13563">
    <property type="entry name" value="2_5_RNA_ligase2"/>
    <property type="match status" value="1"/>
</dbReference>
<dbReference type="EMBL" id="CP024091">
    <property type="protein sequence ID" value="ATP55131.1"/>
    <property type="molecule type" value="Genomic_DNA"/>
</dbReference>
<dbReference type="OrthoDB" id="980044at2"/>
<dbReference type="Gene3D" id="3.90.1140.10">
    <property type="entry name" value="Cyclic phosphodiesterase"/>
    <property type="match status" value="1"/>
</dbReference>
<organism evidence="1 2">
    <name type="scientific">Pedobacter ginsengisoli</name>
    <dbReference type="NCBI Taxonomy" id="363852"/>
    <lineage>
        <taxon>Bacteria</taxon>
        <taxon>Pseudomonadati</taxon>
        <taxon>Bacteroidota</taxon>
        <taxon>Sphingobacteriia</taxon>
        <taxon>Sphingobacteriales</taxon>
        <taxon>Sphingobacteriaceae</taxon>
        <taxon>Pedobacter</taxon>
    </lineage>
</organism>
<sequence>MSKVYSIAIYPDISIMKKVKAMKDELASFTGWFGSRNSKAHVTICECNAVGERELLGIKSLLQKLCATESALNLTFDHIGIYENKVNGVVCLLPNKESENMLKPLMKRIRKSMKVKLVPGSSNPHITIGRKLNNEQLSLARELFINTEVSLNFICDRIVLRVREDQTQFAVIDEFVFQGKPLMPIDEQLSMF</sequence>
<accession>A0A2D1U0L1</accession>
<dbReference type="RefSeq" id="WP_099437085.1">
    <property type="nucleotide sequence ID" value="NZ_CP024091.1"/>
</dbReference>
<protein>
    <submittedName>
        <fullName evidence="1">2'-5' RNA ligase</fullName>
    </submittedName>
</protein>
<dbReference type="Proteomes" id="UP000223749">
    <property type="component" value="Chromosome"/>
</dbReference>
<evidence type="ECO:0000313" key="1">
    <source>
        <dbReference type="EMBL" id="ATP55131.1"/>
    </source>
</evidence>
<gene>
    <name evidence="1" type="ORF">CPT03_00930</name>
</gene>
<proteinExistence type="predicted"/>
<dbReference type="KEGG" id="pgs:CPT03_00930"/>